<proteinExistence type="predicted"/>
<accession>A0AAV8WGI2</accession>
<organism evidence="1 2">
    <name type="scientific">Exocentrus adspersus</name>
    <dbReference type="NCBI Taxonomy" id="1586481"/>
    <lineage>
        <taxon>Eukaryota</taxon>
        <taxon>Metazoa</taxon>
        <taxon>Ecdysozoa</taxon>
        <taxon>Arthropoda</taxon>
        <taxon>Hexapoda</taxon>
        <taxon>Insecta</taxon>
        <taxon>Pterygota</taxon>
        <taxon>Neoptera</taxon>
        <taxon>Endopterygota</taxon>
        <taxon>Coleoptera</taxon>
        <taxon>Polyphaga</taxon>
        <taxon>Cucujiformia</taxon>
        <taxon>Chrysomeloidea</taxon>
        <taxon>Cerambycidae</taxon>
        <taxon>Lamiinae</taxon>
        <taxon>Acanthocinini</taxon>
        <taxon>Exocentrus</taxon>
    </lineage>
</organism>
<comment type="caution">
    <text evidence="1">The sequence shown here is derived from an EMBL/GenBank/DDBJ whole genome shotgun (WGS) entry which is preliminary data.</text>
</comment>
<keyword evidence="2" id="KW-1185">Reference proteome</keyword>
<sequence length="135" mass="15811">MTKLRFHIGKKIRLQNIYRVNHPHPANRGVLSSLRARTQNIDRSIDKNMSQENKINHAHFIMMIFRVDKNKNNSPYIFCPAIFNLQLALYFPTSLGFPRTASPPGAVEIDYEYKNHAPKLYVIAYNTAQQEYRVY</sequence>
<protein>
    <submittedName>
        <fullName evidence="1">Uncharacterized protein</fullName>
    </submittedName>
</protein>
<name>A0AAV8WGI2_9CUCU</name>
<evidence type="ECO:0000313" key="2">
    <source>
        <dbReference type="Proteomes" id="UP001159042"/>
    </source>
</evidence>
<dbReference type="Proteomes" id="UP001159042">
    <property type="component" value="Unassembled WGS sequence"/>
</dbReference>
<evidence type="ECO:0000313" key="1">
    <source>
        <dbReference type="EMBL" id="KAJ8925667.1"/>
    </source>
</evidence>
<gene>
    <name evidence="1" type="ORF">NQ315_009512</name>
</gene>
<dbReference type="EMBL" id="JANEYG010000001">
    <property type="protein sequence ID" value="KAJ8925667.1"/>
    <property type="molecule type" value="Genomic_DNA"/>
</dbReference>
<reference evidence="1 2" key="1">
    <citation type="journal article" date="2023" name="Insect Mol. Biol.">
        <title>Genome sequencing provides insights into the evolution of gene families encoding plant cell wall-degrading enzymes in longhorned beetles.</title>
        <authorList>
            <person name="Shin N.R."/>
            <person name="Okamura Y."/>
            <person name="Kirsch R."/>
            <person name="Pauchet Y."/>
        </authorList>
    </citation>
    <scope>NUCLEOTIDE SEQUENCE [LARGE SCALE GENOMIC DNA]</scope>
    <source>
        <strain evidence="1">EAD_L_NR</strain>
    </source>
</reference>
<dbReference type="AlphaFoldDB" id="A0AAV8WGI2"/>